<comment type="caution">
    <text evidence="2">The sequence shown here is derived from an EMBL/GenBank/DDBJ whole genome shotgun (WGS) entry which is preliminary data.</text>
</comment>
<proteinExistence type="predicted"/>
<sequence length="78" mass="7714">MVKSDAWRTISPPPSSGPGCLSRPPPIELDAPAAGGLGPPQSLPVLPPPEAPLAVSIAALLLTPYRGTSGACCAKASS</sequence>
<accession>A0AA38GN43</accession>
<evidence type="ECO:0000313" key="3">
    <source>
        <dbReference type="Proteomes" id="UP000824469"/>
    </source>
</evidence>
<feature type="region of interest" description="Disordered" evidence="1">
    <location>
        <begin position="1"/>
        <end position="45"/>
    </location>
</feature>
<evidence type="ECO:0000256" key="1">
    <source>
        <dbReference type="SAM" id="MobiDB-lite"/>
    </source>
</evidence>
<name>A0AA38GN43_TAXCH</name>
<dbReference type="EMBL" id="JAHRHJ020000002">
    <property type="protein sequence ID" value="KAH9325876.1"/>
    <property type="molecule type" value="Genomic_DNA"/>
</dbReference>
<dbReference type="AlphaFoldDB" id="A0AA38GN43"/>
<evidence type="ECO:0000313" key="2">
    <source>
        <dbReference type="EMBL" id="KAH9325876.1"/>
    </source>
</evidence>
<keyword evidence="3" id="KW-1185">Reference proteome</keyword>
<dbReference type="Proteomes" id="UP000824469">
    <property type="component" value="Unassembled WGS sequence"/>
</dbReference>
<protein>
    <submittedName>
        <fullName evidence="2">Uncharacterized protein</fullName>
    </submittedName>
</protein>
<organism evidence="2 3">
    <name type="scientific">Taxus chinensis</name>
    <name type="common">Chinese yew</name>
    <name type="synonym">Taxus wallichiana var. chinensis</name>
    <dbReference type="NCBI Taxonomy" id="29808"/>
    <lineage>
        <taxon>Eukaryota</taxon>
        <taxon>Viridiplantae</taxon>
        <taxon>Streptophyta</taxon>
        <taxon>Embryophyta</taxon>
        <taxon>Tracheophyta</taxon>
        <taxon>Spermatophyta</taxon>
        <taxon>Pinopsida</taxon>
        <taxon>Pinidae</taxon>
        <taxon>Conifers II</taxon>
        <taxon>Cupressales</taxon>
        <taxon>Taxaceae</taxon>
        <taxon>Taxus</taxon>
    </lineage>
</organism>
<reference evidence="2 3" key="1">
    <citation type="journal article" date="2021" name="Nat. Plants">
        <title>The Taxus genome provides insights into paclitaxel biosynthesis.</title>
        <authorList>
            <person name="Xiong X."/>
            <person name="Gou J."/>
            <person name="Liao Q."/>
            <person name="Li Y."/>
            <person name="Zhou Q."/>
            <person name="Bi G."/>
            <person name="Li C."/>
            <person name="Du R."/>
            <person name="Wang X."/>
            <person name="Sun T."/>
            <person name="Guo L."/>
            <person name="Liang H."/>
            <person name="Lu P."/>
            <person name="Wu Y."/>
            <person name="Zhang Z."/>
            <person name="Ro D.K."/>
            <person name="Shang Y."/>
            <person name="Huang S."/>
            <person name="Yan J."/>
        </authorList>
    </citation>
    <scope>NUCLEOTIDE SEQUENCE [LARGE SCALE GENOMIC DNA]</scope>
    <source>
        <strain evidence="2">Ta-2019</strain>
    </source>
</reference>
<gene>
    <name evidence="2" type="ORF">KI387_006054</name>
</gene>